<dbReference type="Proteomes" id="UP000267821">
    <property type="component" value="Unassembled WGS sequence"/>
</dbReference>
<dbReference type="InParanoid" id="A0A3N4M3W6"/>
<dbReference type="STRING" id="1051890.A0A3N4M3W6"/>
<evidence type="ECO:0000313" key="6">
    <source>
        <dbReference type="Proteomes" id="UP000267821"/>
    </source>
</evidence>
<dbReference type="Pfam" id="PF13359">
    <property type="entry name" value="DDE_Tnp_4"/>
    <property type="match status" value="1"/>
</dbReference>
<feature type="transmembrane region" description="Helical" evidence="3">
    <location>
        <begin position="86"/>
        <end position="106"/>
    </location>
</feature>
<dbReference type="GO" id="GO:0046872">
    <property type="term" value="F:metal ion binding"/>
    <property type="evidence" value="ECO:0007669"/>
    <property type="project" value="UniProtKB-KW"/>
</dbReference>
<protein>
    <recommendedName>
        <fullName evidence="4">DDE Tnp4 domain-containing protein</fullName>
    </recommendedName>
</protein>
<dbReference type="OrthoDB" id="5421918at2759"/>
<evidence type="ECO:0000256" key="3">
    <source>
        <dbReference type="SAM" id="Phobius"/>
    </source>
</evidence>
<dbReference type="InterPro" id="IPR027806">
    <property type="entry name" value="HARBI1_dom"/>
</dbReference>
<keyword evidence="6" id="KW-1185">Reference proteome</keyword>
<keyword evidence="3" id="KW-1133">Transmembrane helix</keyword>
<reference evidence="5 6" key="1">
    <citation type="journal article" date="2018" name="Nat. Ecol. Evol.">
        <title>Pezizomycetes genomes reveal the molecular basis of ectomycorrhizal truffle lifestyle.</title>
        <authorList>
            <person name="Murat C."/>
            <person name="Payen T."/>
            <person name="Noel B."/>
            <person name="Kuo A."/>
            <person name="Morin E."/>
            <person name="Chen J."/>
            <person name="Kohler A."/>
            <person name="Krizsan K."/>
            <person name="Balestrini R."/>
            <person name="Da Silva C."/>
            <person name="Montanini B."/>
            <person name="Hainaut M."/>
            <person name="Levati E."/>
            <person name="Barry K.W."/>
            <person name="Belfiori B."/>
            <person name="Cichocki N."/>
            <person name="Clum A."/>
            <person name="Dockter R.B."/>
            <person name="Fauchery L."/>
            <person name="Guy J."/>
            <person name="Iotti M."/>
            <person name="Le Tacon F."/>
            <person name="Lindquist E.A."/>
            <person name="Lipzen A."/>
            <person name="Malagnac F."/>
            <person name="Mello A."/>
            <person name="Molinier V."/>
            <person name="Miyauchi S."/>
            <person name="Poulain J."/>
            <person name="Riccioni C."/>
            <person name="Rubini A."/>
            <person name="Sitrit Y."/>
            <person name="Splivallo R."/>
            <person name="Traeger S."/>
            <person name="Wang M."/>
            <person name="Zifcakova L."/>
            <person name="Wipf D."/>
            <person name="Zambonelli A."/>
            <person name="Paolocci F."/>
            <person name="Nowrousian M."/>
            <person name="Ottonello S."/>
            <person name="Baldrian P."/>
            <person name="Spatafora J.W."/>
            <person name="Henrissat B."/>
            <person name="Nagy L.G."/>
            <person name="Aury J.M."/>
            <person name="Wincker P."/>
            <person name="Grigoriev I.V."/>
            <person name="Bonfante P."/>
            <person name="Martin F.M."/>
        </authorList>
    </citation>
    <scope>NUCLEOTIDE SEQUENCE [LARGE SCALE GENOMIC DNA]</scope>
    <source>
        <strain evidence="5 6">ATCC MYA-4762</strain>
    </source>
</reference>
<accession>A0A3N4M3W6</accession>
<proteinExistence type="predicted"/>
<sequence length="116" mass="13167">MGHAASAHDYTAWKSTTLYRGIGSHCNPEEYILADKAYALERHIITPYMEPAARQPSNAAFNYELSIPLVKIEHVFGVLKARWPTLWPVLSSIIFLTTCGMMRLGYKQKLNVMKQP</sequence>
<name>A0A3N4M3W6_9PEZI</name>
<dbReference type="AlphaFoldDB" id="A0A3N4M3W6"/>
<evidence type="ECO:0000259" key="4">
    <source>
        <dbReference type="Pfam" id="PF13359"/>
    </source>
</evidence>
<dbReference type="EMBL" id="ML121531">
    <property type="protein sequence ID" value="RPB27651.1"/>
    <property type="molecule type" value="Genomic_DNA"/>
</dbReference>
<evidence type="ECO:0000313" key="5">
    <source>
        <dbReference type="EMBL" id="RPB27651.1"/>
    </source>
</evidence>
<evidence type="ECO:0000256" key="1">
    <source>
        <dbReference type="ARBA" id="ARBA00001968"/>
    </source>
</evidence>
<evidence type="ECO:0000256" key="2">
    <source>
        <dbReference type="ARBA" id="ARBA00022723"/>
    </source>
</evidence>
<organism evidence="5 6">
    <name type="scientific">Terfezia boudieri ATCC MYA-4762</name>
    <dbReference type="NCBI Taxonomy" id="1051890"/>
    <lineage>
        <taxon>Eukaryota</taxon>
        <taxon>Fungi</taxon>
        <taxon>Dikarya</taxon>
        <taxon>Ascomycota</taxon>
        <taxon>Pezizomycotina</taxon>
        <taxon>Pezizomycetes</taxon>
        <taxon>Pezizales</taxon>
        <taxon>Pezizaceae</taxon>
        <taxon>Terfezia</taxon>
    </lineage>
</organism>
<comment type="cofactor">
    <cofactor evidence="1">
        <name>a divalent metal cation</name>
        <dbReference type="ChEBI" id="CHEBI:60240"/>
    </cofactor>
</comment>
<feature type="domain" description="DDE Tnp4" evidence="4">
    <location>
        <begin position="3"/>
        <end position="86"/>
    </location>
</feature>
<gene>
    <name evidence="5" type="ORF">L211DRAFT_894763</name>
</gene>
<keyword evidence="3" id="KW-0472">Membrane</keyword>
<keyword evidence="3" id="KW-0812">Transmembrane</keyword>
<keyword evidence="2" id="KW-0479">Metal-binding</keyword>